<feature type="region of interest" description="Disordered" evidence="1">
    <location>
        <begin position="1"/>
        <end position="222"/>
    </location>
</feature>
<evidence type="ECO:0000313" key="3">
    <source>
        <dbReference type="Proteomes" id="UP000279259"/>
    </source>
</evidence>
<feature type="compositionally biased region" description="Polar residues" evidence="1">
    <location>
        <begin position="37"/>
        <end position="73"/>
    </location>
</feature>
<evidence type="ECO:0000256" key="1">
    <source>
        <dbReference type="SAM" id="MobiDB-lite"/>
    </source>
</evidence>
<dbReference type="PANTHER" id="PTHR36452:SF1">
    <property type="entry name" value="DUF2461 DOMAIN-CONTAINING PROTEIN"/>
    <property type="match status" value="1"/>
</dbReference>
<name>A0A427Y207_9TREE</name>
<organism evidence="2 3">
    <name type="scientific">Saitozyma podzolica</name>
    <dbReference type="NCBI Taxonomy" id="1890683"/>
    <lineage>
        <taxon>Eukaryota</taxon>
        <taxon>Fungi</taxon>
        <taxon>Dikarya</taxon>
        <taxon>Basidiomycota</taxon>
        <taxon>Agaricomycotina</taxon>
        <taxon>Tremellomycetes</taxon>
        <taxon>Tremellales</taxon>
        <taxon>Trimorphomycetaceae</taxon>
        <taxon>Saitozyma</taxon>
    </lineage>
</organism>
<dbReference type="InterPro" id="IPR012808">
    <property type="entry name" value="CHP02453"/>
</dbReference>
<keyword evidence="3" id="KW-1185">Reference proteome</keyword>
<dbReference type="AlphaFoldDB" id="A0A427Y207"/>
<comment type="caution">
    <text evidence="2">The sequence shown here is derived from an EMBL/GenBank/DDBJ whole genome shotgun (WGS) entry which is preliminary data.</text>
</comment>
<gene>
    <name evidence="2" type="ORF">EHS25_004993</name>
</gene>
<dbReference type="PANTHER" id="PTHR36452">
    <property type="entry name" value="CHROMOSOME 12, WHOLE GENOME SHOTGUN SEQUENCE"/>
    <property type="match status" value="1"/>
</dbReference>
<evidence type="ECO:0008006" key="4">
    <source>
        <dbReference type="Google" id="ProtNLM"/>
    </source>
</evidence>
<feature type="compositionally biased region" description="Low complexity" evidence="1">
    <location>
        <begin position="1"/>
        <end position="19"/>
    </location>
</feature>
<protein>
    <recommendedName>
        <fullName evidence="4">TIGR02453 family protein</fullName>
    </recommendedName>
</protein>
<sequence>MARPTRASSSKSSPMSRTSTPRRPRQSSSVKSETPIARTSTRGQGRSNGKNESQSRGQGKTSPYFSKVATSSPLAKKPATASRSARGATASRTSKAVVKGGSRGKARAAKGDDEDDGDEHEATGMTETEPSSDDSSDSGGSEDDFAPSDEDGQEEEEDFDSDNLDDNGNEENDDDDDDDDDDFGATGSKRKAKRKSVGSGGASAKKKAKVKPKPRDSMNGVRGRGKVVRLGSEEDDEDEVELEEGQEIKGRIYPAPKKGQVPPGMISQNTFDFLVNLQVPERNDREWFRSHEPAFRQAEKEWQAFVGLVQLKIHEADDEVPVLPPKDLIHRIYRDVRFSSDKTPYKKSFSLSTSRGGRKGIWAGYHLAISPNGNSILASGIWMPGKNEVASIRRQILTDPSRFRETISHPDFVRLFGPPKPHPKGKRPNVFGHEDALKVAPKGVDKEHKDIDLLKLRSVAVVHRFTDEQVLAEDFMDKVGEVAAVLRPFVRMLNDYMTIPPDADDDANGDED</sequence>
<dbReference type="NCBIfam" id="TIGR02453">
    <property type="entry name" value="TIGR02453 family protein"/>
    <property type="match status" value="1"/>
</dbReference>
<evidence type="ECO:0000313" key="2">
    <source>
        <dbReference type="EMBL" id="RSH85186.1"/>
    </source>
</evidence>
<dbReference type="STRING" id="1890683.A0A427Y207"/>
<dbReference type="Proteomes" id="UP000279259">
    <property type="component" value="Unassembled WGS sequence"/>
</dbReference>
<reference evidence="2 3" key="1">
    <citation type="submission" date="2018-11" db="EMBL/GenBank/DDBJ databases">
        <title>Genome sequence of Saitozyma podzolica DSM 27192.</title>
        <authorList>
            <person name="Aliyu H."/>
            <person name="Gorte O."/>
            <person name="Ochsenreither K."/>
        </authorList>
    </citation>
    <scope>NUCLEOTIDE SEQUENCE [LARGE SCALE GENOMIC DNA]</scope>
    <source>
        <strain evidence="2 3">DSM 27192</strain>
    </source>
</reference>
<proteinExistence type="predicted"/>
<dbReference type="EMBL" id="RSCD01000021">
    <property type="protein sequence ID" value="RSH85186.1"/>
    <property type="molecule type" value="Genomic_DNA"/>
</dbReference>
<dbReference type="Pfam" id="PF09365">
    <property type="entry name" value="DUF2461"/>
    <property type="match status" value="1"/>
</dbReference>
<accession>A0A427Y207</accession>
<feature type="compositionally biased region" description="Acidic residues" evidence="1">
    <location>
        <begin position="130"/>
        <end position="183"/>
    </location>
</feature>
<feature type="compositionally biased region" description="Low complexity" evidence="1">
    <location>
        <begin position="79"/>
        <end position="100"/>
    </location>
</feature>
<dbReference type="OrthoDB" id="2537769at2759"/>